<feature type="signal peptide" evidence="1">
    <location>
        <begin position="1"/>
        <end position="18"/>
    </location>
</feature>
<dbReference type="Proteomes" id="UP001153365">
    <property type="component" value="Unassembled WGS sequence"/>
</dbReference>
<evidence type="ECO:0008006" key="4">
    <source>
        <dbReference type="Google" id="ProtNLM"/>
    </source>
</evidence>
<gene>
    <name evidence="2" type="ORF">PPACK8108_LOCUS16384</name>
</gene>
<keyword evidence="1" id="KW-0732">Signal</keyword>
<protein>
    <recommendedName>
        <fullName evidence="4">Secreted protein</fullName>
    </recommendedName>
</protein>
<reference evidence="2" key="1">
    <citation type="submission" date="2022-06" db="EMBL/GenBank/DDBJ databases">
        <authorList>
            <consortium name="SYNGENTA / RWTH Aachen University"/>
        </authorList>
    </citation>
    <scope>NUCLEOTIDE SEQUENCE</scope>
</reference>
<feature type="chain" id="PRO_5043661900" description="Secreted protein" evidence="1">
    <location>
        <begin position="19"/>
        <end position="74"/>
    </location>
</feature>
<dbReference type="AlphaFoldDB" id="A0AAV0B807"/>
<sequence>MAIFLLRLLVISSYNLLATEPHLLGPYSSEPMKCFRNIMNSKHVSMLAEVEILTCMPSSLVLTIQLDAKILQRL</sequence>
<proteinExistence type="predicted"/>
<organism evidence="2 3">
    <name type="scientific">Phakopsora pachyrhizi</name>
    <name type="common">Asian soybean rust disease fungus</name>
    <dbReference type="NCBI Taxonomy" id="170000"/>
    <lineage>
        <taxon>Eukaryota</taxon>
        <taxon>Fungi</taxon>
        <taxon>Dikarya</taxon>
        <taxon>Basidiomycota</taxon>
        <taxon>Pucciniomycotina</taxon>
        <taxon>Pucciniomycetes</taxon>
        <taxon>Pucciniales</taxon>
        <taxon>Phakopsoraceae</taxon>
        <taxon>Phakopsora</taxon>
    </lineage>
</organism>
<accession>A0AAV0B807</accession>
<name>A0AAV0B807_PHAPC</name>
<comment type="caution">
    <text evidence="2">The sequence shown here is derived from an EMBL/GenBank/DDBJ whole genome shotgun (WGS) entry which is preliminary data.</text>
</comment>
<keyword evidence="3" id="KW-1185">Reference proteome</keyword>
<evidence type="ECO:0000256" key="1">
    <source>
        <dbReference type="SAM" id="SignalP"/>
    </source>
</evidence>
<evidence type="ECO:0000313" key="2">
    <source>
        <dbReference type="EMBL" id="CAH7683088.1"/>
    </source>
</evidence>
<evidence type="ECO:0000313" key="3">
    <source>
        <dbReference type="Proteomes" id="UP001153365"/>
    </source>
</evidence>
<dbReference type="EMBL" id="CALTRL010004449">
    <property type="protein sequence ID" value="CAH7683088.1"/>
    <property type="molecule type" value="Genomic_DNA"/>
</dbReference>